<dbReference type="AlphaFoldDB" id="A0AAN9M392"/>
<protein>
    <submittedName>
        <fullName evidence="1">Uncharacterized protein</fullName>
    </submittedName>
</protein>
<reference evidence="1 2" key="1">
    <citation type="submission" date="2024-01" db="EMBL/GenBank/DDBJ databases">
        <title>The genomes of 5 underutilized Papilionoideae crops provide insights into root nodulation and disease resistanc.</title>
        <authorList>
            <person name="Jiang F."/>
        </authorList>
    </citation>
    <scope>NUCLEOTIDE SEQUENCE [LARGE SCALE GENOMIC DNA]</scope>
    <source>
        <strain evidence="1">JINMINGXINNONG_FW02</strain>
        <tissue evidence="1">Leaves</tissue>
    </source>
</reference>
<dbReference type="EMBL" id="JAYMYR010000008">
    <property type="protein sequence ID" value="KAK7346992.1"/>
    <property type="molecule type" value="Genomic_DNA"/>
</dbReference>
<keyword evidence="2" id="KW-1185">Reference proteome</keyword>
<evidence type="ECO:0000313" key="1">
    <source>
        <dbReference type="EMBL" id="KAK7346992.1"/>
    </source>
</evidence>
<sequence length="112" mass="12523">MGAQETGSGCRVCIIERGVRGYDELWMESGNEVCGVGSREGLRMKRDHIAVEVGQKDELKCWCMNQSALSQSSPHSHMTYVRRRLEISKFTATFKLTSATVGKGRKAPDRSR</sequence>
<proteinExistence type="predicted"/>
<evidence type="ECO:0000313" key="2">
    <source>
        <dbReference type="Proteomes" id="UP001374584"/>
    </source>
</evidence>
<comment type="caution">
    <text evidence="1">The sequence shown here is derived from an EMBL/GenBank/DDBJ whole genome shotgun (WGS) entry which is preliminary data.</text>
</comment>
<name>A0AAN9M392_PHACN</name>
<organism evidence="1 2">
    <name type="scientific">Phaseolus coccineus</name>
    <name type="common">Scarlet runner bean</name>
    <name type="synonym">Phaseolus multiflorus</name>
    <dbReference type="NCBI Taxonomy" id="3886"/>
    <lineage>
        <taxon>Eukaryota</taxon>
        <taxon>Viridiplantae</taxon>
        <taxon>Streptophyta</taxon>
        <taxon>Embryophyta</taxon>
        <taxon>Tracheophyta</taxon>
        <taxon>Spermatophyta</taxon>
        <taxon>Magnoliopsida</taxon>
        <taxon>eudicotyledons</taxon>
        <taxon>Gunneridae</taxon>
        <taxon>Pentapetalae</taxon>
        <taxon>rosids</taxon>
        <taxon>fabids</taxon>
        <taxon>Fabales</taxon>
        <taxon>Fabaceae</taxon>
        <taxon>Papilionoideae</taxon>
        <taxon>50 kb inversion clade</taxon>
        <taxon>NPAAA clade</taxon>
        <taxon>indigoferoid/millettioid clade</taxon>
        <taxon>Phaseoleae</taxon>
        <taxon>Phaseolus</taxon>
    </lineage>
</organism>
<accession>A0AAN9M392</accession>
<dbReference type="Proteomes" id="UP001374584">
    <property type="component" value="Unassembled WGS sequence"/>
</dbReference>
<gene>
    <name evidence="1" type="ORF">VNO80_21516</name>
</gene>